<dbReference type="AlphaFoldDB" id="A0AAD6Y0N3"/>
<feature type="signal peptide" evidence="1">
    <location>
        <begin position="1"/>
        <end position="22"/>
    </location>
</feature>
<proteinExistence type="predicted"/>
<dbReference type="InterPro" id="IPR000772">
    <property type="entry name" value="Ricin_B_lectin"/>
</dbReference>
<keyword evidence="4" id="KW-1185">Reference proteome</keyword>
<organism evidence="3 4">
    <name type="scientific">Mycena pura</name>
    <dbReference type="NCBI Taxonomy" id="153505"/>
    <lineage>
        <taxon>Eukaryota</taxon>
        <taxon>Fungi</taxon>
        <taxon>Dikarya</taxon>
        <taxon>Basidiomycota</taxon>
        <taxon>Agaricomycotina</taxon>
        <taxon>Agaricomycetes</taxon>
        <taxon>Agaricomycetidae</taxon>
        <taxon>Agaricales</taxon>
        <taxon>Marasmiineae</taxon>
        <taxon>Mycenaceae</taxon>
        <taxon>Mycena</taxon>
    </lineage>
</organism>
<dbReference type="InterPro" id="IPR035992">
    <property type="entry name" value="Ricin_B-like_lectins"/>
</dbReference>
<dbReference type="Proteomes" id="UP001219525">
    <property type="component" value="Unassembled WGS sequence"/>
</dbReference>
<name>A0AAD6Y0N3_9AGAR</name>
<gene>
    <name evidence="3" type="ORF">GGX14DRAFT_477717</name>
</gene>
<evidence type="ECO:0000259" key="2">
    <source>
        <dbReference type="SMART" id="SM00458"/>
    </source>
</evidence>
<dbReference type="Pfam" id="PF00652">
    <property type="entry name" value="Ricin_B_lectin"/>
    <property type="match status" value="1"/>
</dbReference>
<protein>
    <submittedName>
        <fullName evidence="3">Ricin B lectin domain-containing protein</fullName>
    </submittedName>
</protein>
<comment type="caution">
    <text evidence="3">The sequence shown here is derived from an EMBL/GenBank/DDBJ whole genome shotgun (WGS) entry which is preliminary data.</text>
</comment>
<reference evidence="3" key="1">
    <citation type="submission" date="2023-03" db="EMBL/GenBank/DDBJ databases">
        <title>Massive genome expansion in bonnet fungi (Mycena s.s.) driven by repeated elements and novel gene families across ecological guilds.</title>
        <authorList>
            <consortium name="Lawrence Berkeley National Laboratory"/>
            <person name="Harder C.B."/>
            <person name="Miyauchi S."/>
            <person name="Viragh M."/>
            <person name="Kuo A."/>
            <person name="Thoen E."/>
            <person name="Andreopoulos B."/>
            <person name="Lu D."/>
            <person name="Skrede I."/>
            <person name="Drula E."/>
            <person name="Henrissat B."/>
            <person name="Morin E."/>
            <person name="Kohler A."/>
            <person name="Barry K."/>
            <person name="LaButti K."/>
            <person name="Morin E."/>
            <person name="Salamov A."/>
            <person name="Lipzen A."/>
            <person name="Mereny Z."/>
            <person name="Hegedus B."/>
            <person name="Baldrian P."/>
            <person name="Stursova M."/>
            <person name="Weitz H."/>
            <person name="Taylor A."/>
            <person name="Grigoriev I.V."/>
            <person name="Nagy L.G."/>
            <person name="Martin F."/>
            <person name="Kauserud H."/>
        </authorList>
    </citation>
    <scope>NUCLEOTIDE SEQUENCE</scope>
    <source>
        <strain evidence="3">9144</strain>
    </source>
</reference>
<dbReference type="EMBL" id="JARJCW010000106">
    <property type="protein sequence ID" value="KAJ7193633.1"/>
    <property type="molecule type" value="Genomic_DNA"/>
</dbReference>
<sequence>MFPRKIVSLLWPSVLLGCSVNAQVFLETGLSTAKCLAATSLANGAAVAVEDCGNATSLNSWTANGSTFSLNDGAFCLDVTNGVDADGTKLQVWACTPGDTNQDFSFTDVRDGTMIQWFGATSKVCVDVTDGIITDGNQVQVWDCDPNNNHQIFEGIPV</sequence>
<evidence type="ECO:0000313" key="4">
    <source>
        <dbReference type="Proteomes" id="UP001219525"/>
    </source>
</evidence>
<dbReference type="SUPFAM" id="SSF50370">
    <property type="entry name" value="Ricin B-like lectins"/>
    <property type="match status" value="1"/>
</dbReference>
<accession>A0AAD6Y0N3</accession>
<keyword evidence="1" id="KW-0732">Signal</keyword>
<dbReference type="PROSITE" id="PS50231">
    <property type="entry name" value="RICIN_B_LECTIN"/>
    <property type="match status" value="1"/>
</dbReference>
<dbReference type="SMART" id="SM00458">
    <property type="entry name" value="RICIN"/>
    <property type="match status" value="1"/>
</dbReference>
<feature type="domain" description="Ricin B lectin" evidence="2">
    <location>
        <begin position="22"/>
        <end position="156"/>
    </location>
</feature>
<dbReference type="CDD" id="cd00161">
    <property type="entry name" value="beta-trefoil_Ricin-like"/>
    <property type="match status" value="1"/>
</dbReference>
<evidence type="ECO:0000256" key="1">
    <source>
        <dbReference type="SAM" id="SignalP"/>
    </source>
</evidence>
<feature type="chain" id="PRO_5042243561" evidence="1">
    <location>
        <begin position="23"/>
        <end position="158"/>
    </location>
</feature>
<dbReference type="Gene3D" id="2.80.10.50">
    <property type="match status" value="2"/>
</dbReference>
<dbReference type="PROSITE" id="PS51257">
    <property type="entry name" value="PROKAR_LIPOPROTEIN"/>
    <property type="match status" value="1"/>
</dbReference>
<evidence type="ECO:0000313" key="3">
    <source>
        <dbReference type="EMBL" id="KAJ7193633.1"/>
    </source>
</evidence>